<name>A0A7C9EM57_OPUST</name>
<dbReference type="AlphaFoldDB" id="A0A7C9EM57"/>
<organism evidence="1">
    <name type="scientific">Opuntia streptacantha</name>
    <name type="common">Prickly pear cactus</name>
    <name type="synonym">Opuntia cardona</name>
    <dbReference type="NCBI Taxonomy" id="393608"/>
    <lineage>
        <taxon>Eukaryota</taxon>
        <taxon>Viridiplantae</taxon>
        <taxon>Streptophyta</taxon>
        <taxon>Embryophyta</taxon>
        <taxon>Tracheophyta</taxon>
        <taxon>Spermatophyta</taxon>
        <taxon>Magnoliopsida</taxon>
        <taxon>eudicotyledons</taxon>
        <taxon>Gunneridae</taxon>
        <taxon>Pentapetalae</taxon>
        <taxon>Caryophyllales</taxon>
        <taxon>Cactineae</taxon>
        <taxon>Cactaceae</taxon>
        <taxon>Opuntioideae</taxon>
        <taxon>Opuntia</taxon>
    </lineage>
</organism>
<sequence>MLIGTICPCQLFASLKKRADPKPILSGPIFGPAPCLISVFCLGRSNPGPMNTPNRNAWGTLVRQPLKTQVHCSSASPKKKEILVQNWLPFTVLIHTSPSSSPWRPHKS</sequence>
<accession>A0A7C9EM57</accession>
<evidence type="ECO:0000313" key="1">
    <source>
        <dbReference type="EMBL" id="MBA4669446.1"/>
    </source>
</evidence>
<proteinExistence type="predicted"/>
<protein>
    <submittedName>
        <fullName evidence="1">Uncharacterized protein</fullName>
    </submittedName>
</protein>
<reference evidence="1" key="1">
    <citation type="journal article" date="2013" name="J. Plant Res.">
        <title>Effect of fungi and light on seed germination of three Opuntia species from semiarid lands of central Mexico.</title>
        <authorList>
            <person name="Delgado-Sanchez P."/>
            <person name="Jimenez-Bremont J.F."/>
            <person name="Guerrero-Gonzalez Mde L."/>
            <person name="Flores J."/>
        </authorList>
    </citation>
    <scope>NUCLEOTIDE SEQUENCE</scope>
    <source>
        <tissue evidence="1">Cladode</tissue>
    </source>
</reference>
<dbReference type="EMBL" id="GISG01243467">
    <property type="protein sequence ID" value="MBA4669445.1"/>
    <property type="molecule type" value="Transcribed_RNA"/>
</dbReference>
<reference evidence="1" key="2">
    <citation type="submission" date="2020-07" db="EMBL/GenBank/DDBJ databases">
        <authorList>
            <person name="Vera ALvarez R."/>
            <person name="Arias-Moreno D.M."/>
            <person name="Jimenez-Jacinto V."/>
            <person name="Jimenez-Bremont J.F."/>
            <person name="Swaminathan K."/>
            <person name="Moose S.P."/>
            <person name="Guerrero-Gonzalez M.L."/>
            <person name="Marino-Ramirez L."/>
            <person name="Landsman D."/>
            <person name="Rodriguez-Kessler M."/>
            <person name="Delgado-Sanchez P."/>
        </authorList>
    </citation>
    <scope>NUCLEOTIDE SEQUENCE</scope>
    <source>
        <tissue evidence="1">Cladode</tissue>
    </source>
</reference>
<dbReference type="EMBL" id="GISG01243471">
    <property type="protein sequence ID" value="MBA4669446.1"/>
    <property type="molecule type" value="Transcribed_RNA"/>
</dbReference>